<dbReference type="GO" id="GO:0006351">
    <property type="term" value="P:DNA-templated transcription"/>
    <property type="evidence" value="ECO:0007669"/>
    <property type="project" value="InterPro"/>
</dbReference>
<evidence type="ECO:0008006" key="6">
    <source>
        <dbReference type="Google" id="ProtNLM"/>
    </source>
</evidence>
<dbReference type="InterPro" id="IPR011965">
    <property type="entry name" value="PaaX_trns_reg"/>
</dbReference>
<feature type="domain" description="Transcriptional repressor PaaX-like central Cas2-like" evidence="3">
    <location>
        <begin position="113"/>
        <end position="187"/>
    </location>
</feature>
<dbReference type="EMBL" id="NBWZ01000001">
    <property type="protein sequence ID" value="RFA10471.1"/>
    <property type="molecule type" value="Genomic_DNA"/>
</dbReference>
<gene>
    <name evidence="4" type="ORF">B7R54_15620</name>
</gene>
<dbReference type="InterPro" id="IPR012906">
    <property type="entry name" value="PaaX-like_N"/>
</dbReference>
<evidence type="ECO:0000313" key="4">
    <source>
        <dbReference type="EMBL" id="RFA10471.1"/>
    </source>
</evidence>
<proteinExistence type="predicted"/>
<dbReference type="InterPro" id="IPR013225">
    <property type="entry name" value="PaaX_C"/>
</dbReference>
<keyword evidence="5" id="KW-1185">Reference proteome</keyword>
<dbReference type="InterPro" id="IPR048846">
    <property type="entry name" value="PaaX-like_central"/>
</dbReference>
<evidence type="ECO:0000259" key="2">
    <source>
        <dbReference type="Pfam" id="PF08223"/>
    </source>
</evidence>
<comment type="caution">
    <text evidence="4">The sequence shown here is derived from an EMBL/GenBank/DDBJ whole genome shotgun (WGS) entry which is preliminary data.</text>
</comment>
<dbReference type="RefSeq" id="WP_116415846.1">
    <property type="nucleotide sequence ID" value="NZ_NBWZ01000001.1"/>
</dbReference>
<dbReference type="Proteomes" id="UP000256486">
    <property type="component" value="Unassembled WGS sequence"/>
</dbReference>
<dbReference type="AlphaFoldDB" id="A0A3E0VL79"/>
<evidence type="ECO:0000259" key="3">
    <source>
        <dbReference type="Pfam" id="PF20803"/>
    </source>
</evidence>
<dbReference type="Pfam" id="PF07848">
    <property type="entry name" value="PaaX"/>
    <property type="match status" value="1"/>
</dbReference>
<dbReference type="Pfam" id="PF20803">
    <property type="entry name" value="PaaX_M"/>
    <property type="match status" value="1"/>
</dbReference>
<dbReference type="Gene3D" id="3.30.70.2650">
    <property type="match status" value="1"/>
</dbReference>
<dbReference type="PIRSF" id="PIRSF020623">
    <property type="entry name" value="PaaX"/>
    <property type="match status" value="1"/>
</dbReference>
<dbReference type="InterPro" id="IPR036388">
    <property type="entry name" value="WH-like_DNA-bd_sf"/>
</dbReference>
<name>A0A3E0VL79_9MICO</name>
<reference evidence="4 5" key="1">
    <citation type="submission" date="2017-04" db="EMBL/GenBank/DDBJ databases">
        <title>Comparative genome analysis of Subtercola boreus.</title>
        <authorList>
            <person name="Cho Y.-J."/>
            <person name="Cho A."/>
            <person name="Kim O.-S."/>
            <person name="Lee J.-I."/>
        </authorList>
    </citation>
    <scope>NUCLEOTIDE SEQUENCE [LARGE SCALE GENOMIC DNA]</scope>
    <source>
        <strain evidence="4 5">K300</strain>
    </source>
</reference>
<accession>A0A3E0VL79</accession>
<dbReference type="PANTHER" id="PTHR30319">
    <property type="entry name" value="PHENYLACETIC ACID REGULATOR-RELATED TRANSCRIPTIONAL REPRESSOR"/>
    <property type="match status" value="1"/>
</dbReference>
<dbReference type="PANTHER" id="PTHR30319:SF1">
    <property type="entry name" value="TRANSCRIPTIONAL REPRESSOR PAAX"/>
    <property type="match status" value="1"/>
</dbReference>
<dbReference type="OrthoDB" id="2270427at2"/>
<feature type="domain" description="Transcriptional repressor PaaX-like C-terminal" evidence="2">
    <location>
        <begin position="200"/>
        <end position="274"/>
    </location>
</feature>
<protein>
    <recommendedName>
        <fullName evidence="6">PaaX family transcriptional regulator</fullName>
    </recommendedName>
</protein>
<dbReference type="Gene3D" id="1.10.10.10">
    <property type="entry name" value="Winged helix-like DNA-binding domain superfamily/Winged helix DNA-binding domain"/>
    <property type="match status" value="1"/>
</dbReference>
<organism evidence="4 5">
    <name type="scientific">Subtercola boreus</name>
    <dbReference type="NCBI Taxonomy" id="120213"/>
    <lineage>
        <taxon>Bacteria</taxon>
        <taxon>Bacillati</taxon>
        <taxon>Actinomycetota</taxon>
        <taxon>Actinomycetes</taxon>
        <taxon>Micrococcales</taxon>
        <taxon>Microbacteriaceae</taxon>
        <taxon>Subtercola</taxon>
    </lineage>
</organism>
<sequence length="286" mass="31960">MTTAAKAETAPRERRGGHAELARGSSRSLLLTVLGELVWHSGVPARTSSLLYVMNGLGFEESAARQAIIRGADSGWIEPHRHGREVSWTLSPSLVKTFEEGSLRVESLGDPFENWDGRWLVLLITVPQALRANRKRLYSDLEWAGFGNPSAGVWLSPHTERREQVSAVIQRLGLTDDTMSFLGEADRVGISEQDIVRRGWDLDAVALDYEAAFEAFRDVQPSDGDERLFTHIRLLSELQRFPFSDPQLPEALLPDWIGRRVTRHFQALRAAWAPDVAARWAALNAA</sequence>
<feature type="domain" description="Transcriptional repressor PaaX-like N-terminal" evidence="1">
    <location>
        <begin position="26"/>
        <end position="91"/>
    </location>
</feature>
<evidence type="ECO:0000259" key="1">
    <source>
        <dbReference type="Pfam" id="PF07848"/>
    </source>
</evidence>
<evidence type="ECO:0000313" key="5">
    <source>
        <dbReference type="Proteomes" id="UP000256486"/>
    </source>
</evidence>
<dbReference type="Pfam" id="PF08223">
    <property type="entry name" value="PaaX_C"/>
    <property type="match status" value="1"/>
</dbReference>